<dbReference type="Proteomes" id="UP000822688">
    <property type="component" value="Chromosome 11"/>
</dbReference>
<dbReference type="Pfam" id="PF07983">
    <property type="entry name" value="X8"/>
    <property type="match status" value="1"/>
</dbReference>
<dbReference type="Gene3D" id="1.20.58.1040">
    <property type="match status" value="1"/>
</dbReference>
<evidence type="ECO:0000313" key="5">
    <source>
        <dbReference type="Proteomes" id="UP000822688"/>
    </source>
</evidence>
<dbReference type="InterPro" id="IPR012946">
    <property type="entry name" value="X8"/>
</dbReference>
<evidence type="ECO:0000313" key="4">
    <source>
        <dbReference type="EMBL" id="KAG0556163.1"/>
    </source>
</evidence>
<dbReference type="PANTHER" id="PTHR31044:SF52">
    <property type="entry name" value="OS01G0631500 PROTEIN"/>
    <property type="match status" value="1"/>
</dbReference>
<dbReference type="OrthoDB" id="417697at2759"/>
<dbReference type="SMART" id="SM00768">
    <property type="entry name" value="X8"/>
    <property type="match status" value="1"/>
</dbReference>
<name>A0A8T0GAE2_CERPU</name>
<gene>
    <name evidence="4" type="ORF">KC19_11G031200</name>
</gene>
<feature type="signal peptide" evidence="2">
    <location>
        <begin position="1"/>
        <end position="24"/>
    </location>
</feature>
<protein>
    <recommendedName>
        <fullName evidence="3">X8 domain-containing protein</fullName>
    </recommendedName>
</protein>
<dbReference type="GO" id="GO:0009506">
    <property type="term" value="C:plasmodesma"/>
    <property type="evidence" value="ECO:0007669"/>
    <property type="project" value="UniProtKB-ARBA"/>
</dbReference>
<evidence type="ECO:0000256" key="1">
    <source>
        <dbReference type="ARBA" id="ARBA00022729"/>
    </source>
</evidence>
<evidence type="ECO:0000259" key="3">
    <source>
        <dbReference type="SMART" id="SM00768"/>
    </source>
</evidence>
<keyword evidence="1 2" id="KW-0732">Signal</keyword>
<feature type="domain" description="X8" evidence="3">
    <location>
        <begin position="49"/>
        <end position="138"/>
    </location>
</feature>
<keyword evidence="5" id="KW-1185">Reference proteome</keyword>
<comment type="caution">
    <text evidence="4">The sequence shown here is derived from an EMBL/GenBank/DDBJ whole genome shotgun (WGS) entry which is preliminary data.</text>
</comment>
<sequence>MKIFTMSFVMVVLLVCNAFLGVAGVDISTQDPGYTHLRRPQGRRLATQQWCVAKPNLGSAYYQGALDWVCGPLSGQGQVNCGPITSGQSCFLPDTYQSHASWAFNVYYQTHGQTAQACDFQGTAMITTTDPSTSTCPYSVSNNVSSNSNGTASGAMGEHMMHSRPLSCLSAIVSVIAYFLTSQAL</sequence>
<organism evidence="4 5">
    <name type="scientific">Ceratodon purpureus</name>
    <name type="common">Fire moss</name>
    <name type="synonym">Dicranum purpureum</name>
    <dbReference type="NCBI Taxonomy" id="3225"/>
    <lineage>
        <taxon>Eukaryota</taxon>
        <taxon>Viridiplantae</taxon>
        <taxon>Streptophyta</taxon>
        <taxon>Embryophyta</taxon>
        <taxon>Bryophyta</taxon>
        <taxon>Bryophytina</taxon>
        <taxon>Bryopsida</taxon>
        <taxon>Dicranidae</taxon>
        <taxon>Pseudoditrichales</taxon>
        <taxon>Ditrichaceae</taxon>
        <taxon>Ceratodon</taxon>
    </lineage>
</organism>
<dbReference type="EMBL" id="CM026432">
    <property type="protein sequence ID" value="KAG0556163.1"/>
    <property type="molecule type" value="Genomic_DNA"/>
</dbReference>
<dbReference type="PANTHER" id="PTHR31044">
    <property type="entry name" value="BETA-1,3 GLUCANASE"/>
    <property type="match status" value="1"/>
</dbReference>
<accession>A0A8T0GAE2</accession>
<feature type="chain" id="PRO_5035761954" description="X8 domain-containing protein" evidence="2">
    <location>
        <begin position="25"/>
        <end position="185"/>
    </location>
</feature>
<dbReference type="InterPro" id="IPR044788">
    <property type="entry name" value="X8_dom_prot"/>
</dbReference>
<proteinExistence type="predicted"/>
<reference evidence="4 5" key="1">
    <citation type="submission" date="2020-06" db="EMBL/GenBank/DDBJ databases">
        <title>WGS assembly of Ceratodon purpureus strain R40.</title>
        <authorList>
            <person name="Carey S.B."/>
            <person name="Jenkins J."/>
            <person name="Shu S."/>
            <person name="Lovell J.T."/>
            <person name="Sreedasyam A."/>
            <person name="Maumus F."/>
            <person name="Tiley G.P."/>
            <person name="Fernandez-Pozo N."/>
            <person name="Barry K."/>
            <person name="Chen C."/>
            <person name="Wang M."/>
            <person name="Lipzen A."/>
            <person name="Daum C."/>
            <person name="Saski C.A."/>
            <person name="Payton A.C."/>
            <person name="Mcbreen J.C."/>
            <person name="Conrad R.E."/>
            <person name="Kollar L.M."/>
            <person name="Olsson S."/>
            <person name="Huttunen S."/>
            <person name="Landis J.B."/>
            <person name="Wickett N.J."/>
            <person name="Johnson M.G."/>
            <person name="Rensing S.A."/>
            <person name="Grimwood J."/>
            <person name="Schmutz J."/>
            <person name="Mcdaniel S.F."/>
        </authorList>
    </citation>
    <scope>NUCLEOTIDE SEQUENCE [LARGE SCALE GENOMIC DNA]</scope>
    <source>
        <strain evidence="4 5">R40</strain>
    </source>
</reference>
<dbReference type="AlphaFoldDB" id="A0A8T0GAE2"/>
<evidence type="ECO:0000256" key="2">
    <source>
        <dbReference type="SAM" id="SignalP"/>
    </source>
</evidence>